<dbReference type="KEGG" id="ccro:CMC5_071620"/>
<dbReference type="Pfam" id="PF19363">
    <property type="entry name" value="DUF5939"/>
    <property type="match status" value="1"/>
</dbReference>
<dbReference type="GO" id="GO:0035556">
    <property type="term" value="P:intracellular signal transduction"/>
    <property type="evidence" value="ECO:0007669"/>
    <property type="project" value="InterPro"/>
</dbReference>
<accession>A0A0K1EQ41</accession>
<dbReference type="SMART" id="SM00044">
    <property type="entry name" value="CYCc"/>
    <property type="match status" value="1"/>
</dbReference>
<dbReference type="Gene3D" id="3.30.530.20">
    <property type="match status" value="1"/>
</dbReference>
<dbReference type="SUPFAM" id="SSF55073">
    <property type="entry name" value="Nucleotide cyclase"/>
    <property type="match status" value="1"/>
</dbReference>
<dbReference type="OrthoDB" id="9801841at2"/>
<dbReference type="PATRIC" id="fig|52.7.peg.7861"/>
<dbReference type="AlphaFoldDB" id="A0A0K1EQ41"/>
<dbReference type="PANTHER" id="PTHR43081:SF19">
    <property type="entry name" value="PH-SENSITIVE ADENYLATE CYCLASE RV1264"/>
    <property type="match status" value="1"/>
</dbReference>
<dbReference type="Proteomes" id="UP000067626">
    <property type="component" value="Chromosome"/>
</dbReference>
<dbReference type="EMBL" id="CP012159">
    <property type="protein sequence ID" value="AKT42934.1"/>
    <property type="molecule type" value="Genomic_DNA"/>
</dbReference>
<gene>
    <name evidence="3" type="ORF">CMC5_071620</name>
</gene>
<evidence type="ECO:0000313" key="4">
    <source>
        <dbReference type="Proteomes" id="UP000067626"/>
    </source>
</evidence>
<keyword evidence="4" id="KW-1185">Reference proteome</keyword>
<dbReference type="GO" id="GO:0004016">
    <property type="term" value="F:adenylate cyclase activity"/>
    <property type="evidence" value="ECO:0007669"/>
    <property type="project" value="UniProtKB-ARBA"/>
</dbReference>
<reference evidence="3 4" key="1">
    <citation type="submission" date="2015-07" db="EMBL/GenBank/DDBJ databases">
        <title>Genome analysis of myxobacterium Chondromyces crocatus Cm c5 reveals a high potential for natural compound synthesis and the genetic basis for the loss of fruiting body formation.</title>
        <authorList>
            <person name="Zaburannyi N."/>
            <person name="Bunk B."/>
            <person name="Maier J."/>
            <person name="Overmann J."/>
            <person name="Mueller R."/>
        </authorList>
    </citation>
    <scope>NUCLEOTIDE SEQUENCE [LARGE SCALE GENOMIC DNA]</scope>
    <source>
        <strain evidence="3 4">Cm c5</strain>
    </source>
</reference>
<dbReference type="Gene3D" id="3.30.70.1230">
    <property type="entry name" value="Nucleotide cyclase"/>
    <property type="match status" value="1"/>
</dbReference>
<dbReference type="GO" id="GO:0006171">
    <property type="term" value="P:cAMP biosynthetic process"/>
    <property type="evidence" value="ECO:0007669"/>
    <property type="project" value="TreeGrafter"/>
</dbReference>
<protein>
    <recommendedName>
        <fullName evidence="2">Guanylate cyclase domain-containing protein</fullName>
    </recommendedName>
</protein>
<dbReference type="PANTHER" id="PTHR43081">
    <property type="entry name" value="ADENYLATE CYCLASE, TERMINAL-DIFFERENTIATION SPECIFIC-RELATED"/>
    <property type="match status" value="1"/>
</dbReference>
<name>A0A0K1EQ41_CHOCO</name>
<sequence>MTEGGRGVVVVERRVACRHPPERLWPLVTDTERLNRAAGLASLTLEAISGPTAARYRAITRIGVFHVAFEERPFEWIHPRMFRVLRRFREGPASSIETHFQLDPTATGTTLTLRVMVTSRVPLLAPLLRLQAWHVTGRITSEILRLDAHLDDAAVNGSTPGIASQTPPPIPHSKAGAAPPHPSSHGATLDLEALARTTSALRATHPDVAERLTTFVREADDVTVSRIRPFALADAWHLDRSDVLRACLQAVRAGLLELRWEILCPSCRLPASTVPTLADLQDHGHCQLCDLELAVDLDEAVEATFSPAPAVRRVDMGAYCIGGPARTPHVLSQTILPPEGLGRLHVPALENVSSAPHRLFVRGGASVPVDITPDGGNEVRVDAASPAAAGPVRIAPRGMILLDNRQPLELHAKLERLTFPEQGASARIVTAIPEFRRDFSRDMLRPGVALRVSRVTLFFSDLTDSTLLYSSLGDAAAFKLVQDHFDLVLPILAQHGGSVVKTIGDAVMATFIDELEGLKASLSVLQAFDAFRTSSPEAARTHIKLGLHTGTVYAITANGMLDYFGQTVNIAARMQAQAASGELVVGAPLAERADDAGLLSSDWTKEAFLVPLKGVDQSLPMARVRRRRSNQETR</sequence>
<evidence type="ECO:0000313" key="3">
    <source>
        <dbReference type="EMBL" id="AKT42934.1"/>
    </source>
</evidence>
<dbReference type="PROSITE" id="PS50125">
    <property type="entry name" value="GUANYLATE_CYCLASE_2"/>
    <property type="match status" value="1"/>
</dbReference>
<dbReference type="CDD" id="cd07302">
    <property type="entry name" value="CHD"/>
    <property type="match status" value="1"/>
</dbReference>
<dbReference type="InterPro" id="IPR001054">
    <property type="entry name" value="A/G_cyclase"/>
</dbReference>
<dbReference type="InterPro" id="IPR045983">
    <property type="entry name" value="GUC-dom-containing_N"/>
</dbReference>
<proteinExistence type="predicted"/>
<evidence type="ECO:0000259" key="2">
    <source>
        <dbReference type="PROSITE" id="PS50125"/>
    </source>
</evidence>
<feature type="domain" description="Guanylate cyclase" evidence="2">
    <location>
        <begin position="456"/>
        <end position="575"/>
    </location>
</feature>
<feature type="region of interest" description="Disordered" evidence="1">
    <location>
        <begin position="157"/>
        <end position="187"/>
    </location>
</feature>
<organism evidence="3 4">
    <name type="scientific">Chondromyces crocatus</name>
    <dbReference type="NCBI Taxonomy" id="52"/>
    <lineage>
        <taxon>Bacteria</taxon>
        <taxon>Pseudomonadati</taxon>
        <taxon>Myxococcota</taxon>
        <taxon>Polyangia</taxon>
        <taxon>Polyangiales</taxon>
        <taxon>Polyangiaceae</taxon>
        <taxon>Chondromyces</taxon>
    </lineage>
</organism>
<dbReference type="InterPro" id="IPR050697">
    <property type="entry name" value="Adenylyl/Guanylyl_Cyclase_3/4"/>
</dbReference>
<dbReference type="InterPro" id="IPR023393">
    <property type="entry name" value="START-like_dom_sf"/>
</dbReference>
<dbReference type="STRING" id="52.CMC5_071620"/>
<dbReference type="RefSeq" id="WP_050434487.1">
    <property type="nucleotide sequence ID" value="NZ_CP012159.1"/>
</dbReference>
<evidence type="ECO:0000256" key="1">
    <source>
        <dbReference type="SAM" id="MobiDB-lite"/>
    </source>
</evidence>
<dbReference type="Pfam" id="PF00211">
    <property type="entry name" value="Guanylate_cyc"/>
    <property type="match status" value="1"/>
</dbReference>
<dbReference type="SUPFAM" id="SSF55961">
    <property type="entry name" value="Bet v1-like"/>
    <property type="match status" value="1"/>
</dbReference>
<dbReference type="InterPro" id="IPR029787">
    <property type="entry name" value="Nucleotide_cyclase"/>
</dbReference>